<dbReference type="PANTHER" id="PTHR11895:SF67">
    <property type="entry name" value="AMIDASE DOMAIN-CONTAINING PROTEIN"/>
    <property type="match status" value="1"/>
</dbReference>
<feature type="domain" description="Amidase" evidence="3">
    <location>
        <begin position="266"/>
        <end position="802"/>
    </location>
</feature>
<dbReference type="InterPro" id="IPR023631">
    <property type="entry name" value="Amidase_dom"/>
</dbReference>
<organism evidence="4 5">
    <name type="scientific">Volvox reticuliferus</name>
    <dbReference type="NCBI Taxonomy" id="1737510"/>
    <lineage>
        <taxon>Eukaryota</taxon>
        <taxon>Viridiplantae</taxon>
        <taxon>Chlorophyta</taxon>
        <taxon>core chlorophytes</taxon>
        <taxon>Chlorophyceae</taxon>
        <taxon>CS clade</taxon>
        <taxon>Chlamydomonadales</taxon>
        <taxon>Volvocaceae</taxon>
        <taxon>Volvox</taxon>
    </lineage>
</organism>
<dbReference type="Proteomes" id="UP000722791">
    <property type="component" value="Unassembled WGS sequence"/>
</dbReference>
<comment type="caution">
    <text evidence="4">The sequence shown here is derived from an EMBL/GenBank/DDBJ whole genome shotgun (WGS) entry which is preliminary data.</text>
</comment>
<dbReference type="PANTHER" id="PTHR11895">
    <property type="entry name" value="TRANSAMIDASE"/>
    <property type="match status" value="1"/>
</dbReference>
<evidence type="ECO:0000313" key="4">
    <source>
        <dbReference type="EMBL" id="GIM12946.1"/>
    </source>
</evidence>
<sequence>MSRSANCSTALKHLPPAQEIKNAPYELKELQAPVLRGLVLSAFISVFESSLGEWIYPFLARQSGVTQVLQGLRVPEGPLFGPDLSPITDEVEPFSEQLAACDTADNDTGGGSSANTIAERSAAVIRWAFERGLLPHSRQLAAEAAAATAAAAAAAAVTLTAPQPSSPPATVSTAAGPVASANRADPVAGAGDEGGTEGREGESGHAHVESGGKVGDVRALFSLPSPWAFSGGPTIIDFARGYRTGLVTPTEVAERIIRFVEAGQARRPPLSFFVAWAPLEVMAQAEESTRRLRSGTSRSLLEGVPFAIKDVADATPYGTTAGTTFMAAQRPVTCDAPYVATLRALGAVLLGKTAMHEIGLGITGLNVRAAATSLNPHGLGTGPGDRKLDGRGGGGRRPVGHCYYPGGSSSGSAAAVAAGLCPIAIGSDGGGSIRIPASFCGLVGLKPSAGRVGGRGVVEVDCTVATMGPLAGCVQDAALLHAVMSLEGPLAAEDAQGDRQMPQLPSPWPEAPMATPPGDGEGKGAAGEGRQPLKGVRIGVYDEWFEHASPSVVAVCRAAVSELQSLGAELVPVVIPELEHLRVAHTVTIVSEMLHNFRERYDNPSLRGDFNPDVRLALSNARFWSPADYLQAQRIRARANVHFRRVFSKVHVVVTPTTPIPAPRIHPQALQGGESNLRQVSQVMRFVVAANMLGLPAISIPVGWVHPEEDQEQQRRQQGQRQQRQRPQPGQPQDSQQHQPHQQQQGQDSTAIGTTASGVGAAEVANTATRAPAAAASPDPAGAFLPVGLQLLGRPLQEATLLRVGAMLEAALKMRFASTSPPPPPPTTTAAAAGSGPGAAGEGIPAASCGATGGGTEHRPALFLNPLTGQMRGL</sequence>
<dbReference type="GO" id="GO:0003824">
    <property type="term" value="F:catalytic activity"/>
    <property type="evidence" value="ECO:0007669"/>
    <property type="project" value="InterPro"/>
</dbReference>
<gene>
    <name evidence="4" type="ORF">Vretimale_16172</name>
</gene>
<dbReference type="PROSITE" id="PS00571">
    <property type="entry name" value="AMIDASES"/>
    <property type="match status" value="1"/>
</dbReference>
<evidence type="ECO:0000259" key="3">
    <source>
        <dbReference type="Pfam" id="PF01425"/>
    </source>
</evidence>
<evidence type="ECO:0000313" key="5">
    <source>
        <dbReference type="Proteomes" id="UP000722791"/>
    </source>
</evidence>
<dbReference type="InterPro" id="IPR036928">
    <property type="entry name" value="AS_sf"/>
</dbReference>
<evidence type="ECO:0000256" key="1">
    <source>
        <dbReference type="ARBA" id="ARBA00009199"/>
    </source>
</evidence>
<comment type="similarity">
    <text evidence="1">Belongs to the amidase family.</text>
</comment>
<dbReference type="InterPro" id="IPR000120">
    <property type="entry name" value="Amidase"/>
</dbReference>
<proteinExistence type="inferred from homology"/>
<reference evidence="4" key="1">
    <citation type="journal article" date="2021" name="Proc. Natl. Acad. Sci. U.S.A.">
        <title>Three genomes in the algal genus Volvox reveal the fate of a haploid sex-determining region after a transition to homothallism.</title>
        <authorList>
            <person name="Yamamoto K."/>
            <person name="Hamaji T."/>
            <person name="Kawai-Toyooka H."/>
            <person name="Matsuzaki R."/>
            <person name="Takahashi F."/>
            <person name="Nishimura Y."/>
            <person name="Kawachi M."/>
            <person name="Noguchi H."/>
            <person name="Minakuchi Y."/>
            <person name="Umen J.G."/>
            <person name="Toyoda A."/>
            <person name="Nozaki H."/>
        </authorList>
    </citation>
    <scope>NUCLEOTIDE SEQUENCE</scope>
    <source>
        <strain evidence="4">NIES-3785</strain>
    </source>
</reference>
<dbReference type="InterPro" id="IPR020556">
    <property type="entry name" value="Amidase_CS"/>
</dbReference>
<protein>
    <recommendedName>
        <fullName evidence="3">Amidase domain-containing protein</fullName>
    </recommendedName>
</protein>
<accession>A0A8J4CSQ7</accession>
<feature type="region of interest" description="Disordered" evidence="2">
    <location>
        <begin position="492"/>
        <end position="529"/>
    </location>
</feature>
<dbReference type="AlphaFoldDB" id="A0A8J4CSQ7"/>
<evidence type="ECO:0000256" key="2">
    <source>
        <dbReference type="SAM" id="MobiDB-lite"/>
    </source>
</evidence>
<name>A0A8J4CSQ7_9CHLO</name>
<dbReference type="OrthoDB" id="421993at2759"/>
<feature type="compositionally biased region" description="Basic and acidic residues" evidence="2">
    <location>
        <begin position="196"/>
        <end position="210"/>
    </location>
</feature>
<feature type="region of interest" description="Disordered" evidence="2">
    <location>
        <begin position="817"/>
        <end position="844"/>
    </location>
</feature>
<dbReference type="SUPFAM" id="SSF75304">
    <property type="entry name" value="Amidase signature (AS) enzymes"/>
    <property type="match status" value="1"/>
</dbReference>
<feature type="region of interest" description="Disordered" evidence="2">
    <location>
        <begin position="709"/>
        <end position="753"/>
    </location>
</feature>
<dbReference type="EMBL" id="BNCQ01000046">
    <property type="protein sequence ID" value="GIM12946.1"/>
    <property type="molecule type" value="Genomic_DNA"/>
</dbReference>
<feature type="compositionally biased region" description="Low complexity" evidence="2">
    <location>
        <begin position="716"/>
        <end position="748"/>
    </location>
</feature>
<feature type="region of interest" description="Disordered" evidence="2">
    <location>
        <begin position="161"/>
        <end position="210"/>
    </location>
</feature>
<dbReference type="Pfam" id="PF01425">
    <property type="entry name" value="Amidase"/>
    <property type="match status" value="1"/>
</dbReference>
<dbReference type="Gene3D" id="3.90.1300.10">
    <property type="entry name" value="Amidase signature (AS) domain"/>
    <property type="match status" value="1"/>
</dbReference>